<gene>
    <name evidence="1" type="ORF">MPNT_10207</name>
</gene>
<sequence>MTFKKEGFPCVFFLLGVPKGNGLGCRAIFARRDRGPGELIFCQRKAIYGIAGGSIGSRQGVFLPKIDLLMCARRSPGACAKSGHKGAWDRTVRSWQEEA</sequence>
<name>A0A8J2BK86_9BACT</name>
<dbReference type="EMBL" id="CAJNOB010000001">
    <property type="protein sequence ID" value="CAF0689393.1"/>
    <property type="molecule type" value="Genomic_DNA"/>
</dbReference>
<evidence type="ECO:0000313" key="2">
    <source>
        <dbReference type="Proteomes" id="UP000663859"/>
    </source>
</evidence>
<dbReference type="Proteomes" id="UP000663859">
    <property type="component" value="Unassembled WGS sequence"/>
</dbReference>
<keyword evidence="2" id="KW-1185">Reference proteome</keyword>
<protein>
    <submittedName>
        <fullName evidence="1">Uncharacterized protein</fullName>
    </submittedName>
</protein>
<reference evidence="1" key="1">
    <citation type="submission" date="2021-02" db="EMBL/GenBank/DDBJ databases">
        <authorList>
            <person name="Cremers G."/>
            <person name="Picone N."/>
        </authorList>
    </citation>
    <scope>NUCLEOTIDE SEQUENCE</scope>
    <source>
        <strain evidence="1">PQ17</strain>
    </source>
</reference>
<proteinExistence type="predicted"/>
<comment type="caution">
    <text evidence="1">The sequence shown here is derived from an EMBL/GenBank/DDBJ whole genome shotgun (WGS) entry which is preliminary data.</text>
</comment>
<accession>A0A8J2BK86</accession>
<evidence type="ECO:0000313" key="1">
    <source>
        <dbReference type="EMBL" id="CAF0689393.1"/>
    </source>
</evidence>
<organism evidence="1 2">
    <name type="scientific">Candidatus Methylacidithermus pantelleriae</name>
    <dbReference type="NCBI Taxonomy" id="2744239"/>
    <lineage>
        <taxon>Bacteria</taxon>
        <taxon>Pseudomonadati</taxon>
        <taxon>Verrucomicrobiota</taxon>
        <taxon>Methylacidiphilae</taxon>
        <taxon>Methylacidiphilales</taxon>
        <taxon>Methylacidiphilaceae</taxon>
        <taxon>Candidatus Methylacidithermus</taxon>
    </lineage>
</organism>
<dbReference type="AlphaFoldDB" id="A0A8J2BK86"/>